<evidence type="ECO:0000313" key="2">
    <source>
        <dbReference type="Proteomes" id="UP001375539"/>
    </source>
</evidence>
<accession>A0ACC6Q9J3</accession>
<gene>
    <name evidence="1" type="ORF">WKI58_00445</name>
</gene>
<dbReference type="Proteomes" id="UP001375539">
    <property type="component" value="Unassembled WGS sequence"/>
</dbReference>
<comment type="caution">
    <text evidence="1">The sequence shown here is derived from an EMBL/GenBank/DDBJ whole genome shotgun (WGS) entry which is preliminary data.</text>
</comment>
<organism evidence="1 2">
    <name type="scientific">Streptomyces pratisoli</name>
    <dbReference type="NCBI Taxonomy" id="3139917"/>
    <lineage>
        <taxon>Bacteria</taxon>
        <taxon>Bacillati</taxon>
        <taxon>Actinomycetota</taxon>
        <taxon>Actinomycetes</taxon>
        <taxon>Kitasatosporales</taxon>
        <taxon>Streptomycetaceae</taxon>
        <taxon>Streptomyces</taxon>
    </lineage>
</organism>
<keyword evidence="2" id="KW-1185">Reference proteome</keyword>
<sequence>MENPATGEMLCEVSDAVPEDTLTAERWNRRRRRPSGRQFLRVTGARFCVAHMIC</sequence>
<dbReference type="EMBL" id="JBBKAI010000002">
    <property type="protein sequence ID" value="MEJ8655016.1"/>
    <property type="molecule type" value="Genomic_DNA"/>
</dbReference>
<evidence type="ECO:0000313" key="1">
    <source>
        <dbReference type="EMBL" id="MEJ8655016.1"/>
    </source>
</evidence>
<protein>
    <submittedName>
        <fullName evidence="1">Uncharacterized protein</fullName>
    </submittedName>
</protein>
<name>A0ACC6Q9J3_9ACTN</name>
<reference evidence="1" key="1">
    <citation type="submission" date="2024-03" db="EMBL/GenBank/DDBJ databases">
        <title>Novel Streptomyces species of biotechnological and ecological value are a feature of Machair soil.</title>
        <authorList>
            <person name="Prole J.R."/>
            <person name="Goodfellow M."/>
            <person name="Allenby N."/>
            <person name="Ward A.C."/>
        </authorList>
    </citation>
    <scope>NUCLEOTIDE SEQUENCE</scope>
    <source>
        <strain evidence="1">MS1.AVA.4</strain>
    </source>
</reference>
<proteinExistence type="predicted"/>